<dbReference type="Proteomes" id="UP000195787">
    <property type="component" value="Unassembled WGS sequence"/>
</dbReference>
<dbReference type="GeneID" id="303172439"/>
<organism evidence="1 2">
    <name type="scientific">Agrococcus casei LMG 22410</name>
    <dbReference type="NCBI Taxonomy" id="1255656"/>
    <lineage>
        <taxon>Bacteria</taxon>
        <taxon>Bacillati</taxon>
        <taxon>Actinomycetota</taxon>
        <taxon>Actinomycetes</taxon>
        <taxon>Micrococcales</taxon>
        <taxon>Microbacteriaceae</taxon>
        <taxon>Agrococcus</taxon>
    </lineage>
</organism>
<evidence type="ECO:0000313" key="2">
    <source>
        <dbReference type="Proteomes" id="UP000195787"/>
    </source>
</evidence>
<dbReference type="AlphaFoldDB" id="A0A1R4FG19"/>
<accession>A0A1R4FG19</accession>
<dbReference type="RefSeq" id="WP_086991330.1">
    <property type="nucleotide sequence ID" value="NZ_FUHU01000021.1"/>
</dbReference>
<keyword evidence="2" id="KW-1185">Reference proteome</keyword>
<protein>
    <submittedName>
        <fullName evidence="1">Uncharacterized protein</fullName>
    </submittedName>
</protein>
<gene>
    <name evidence="1" type="ORF">CZ674_04370</name>
</gene>
<evidence type="ECO:0000313" key="1">
    <source>
        <dbReference type="EMBL" id="SJM54895.1"/>
    </source>
</evidence>
<proteinExistence type="predicted"/>
<name>A0A1R4FG19_9MICO</name>
<reference evidence="1 2" key="1">
    <citation type="submission" date="2017-02" db="EMBL/GenBank/DDBJ databases">
        <authorList>
            <person name="Peterson S.W."/>
        </authorList>
    </citation>
    <scope>NUCLEOTIDE SEQUENCE [LARGE SCALE GENOMIC DNA]</scope>
    <source>
        <strain evidence="1 2">LMG 22410</strain>
    </source>
</reference>
<dbReference type="EMBL" id="FUHU01000021">
    <property type="protein sequence ID" value="SJM54895.1"/>
    <property type="molecule type" value="Genomic_DNA"/>
</dbReference>
<sequence>MPEKFTNYRDNPAWIEARADYLNMGRTAEQRMGAFERMLRIESDHMGRQARPHHKARAEALLATIRAGGKTSEQKTALAAEAQVHATLALAEAVNRRG</sequence>